<evidence type="ECO:0008006" key="2">
    <source>
        <dbReference type="Google" id="ProtNLM"/>
    </source>
</evidence>
<proteinExistence type="predicted"/>
<gene>
    <name evidence="1" type="ORF">ENJ89_09125</name>
</gene>
<protein>
    <recommendedName>
        <fullName evidence="2">CYTH domain-containing protein</fullName>
    </recommendedName>
</protein>
<accession>A0A7V5PQH4</accession>
<evidence type="ECO:0000313" key="1">
    <source>
        <dbReference type="EMBL" id="HHJ53341.1"/>
    </source>
</evidence>
<reference evidence="1" key="1">
    <citation type="journal article" date="2020" name="mSystems">
        <title>Genome- and Community-Level Interaction Insights into Carbon Utilization and Element Cycling Functions of Hydrothermarchaeota in Hydrothermal Sediment.</title>
        <authorList>
            <person name="Zhou Z."/>
            <person name="Liu Y."/>
            <person name="Xu W."/>
            <person name="Pan J."/>
            <person name="Luo Z.H."/>
            <person name="Li M."/>
        </authorList>
    </citation>
    <scope>NUCLEOTIDE SEQUENCE [LARGE SCALE GENOMIC DNA]</scope>
    <source>
        <strain evidence="1">HyVt-527</strain>
    </source>
</reference>
<organism evidence="1">
    <name type="scientific">Caldithrix abyssi</name>
    <dbReference type="NCBI Taxonomy" id="187145"/>
    <lineage>
        <taxon>Bacteria</taxon>
        <taxon>Pseudomonadati</taxon>
        <taxon>Calditrichota</taxon>
        <taxon>Calditrichia</taxon>
        <taxon>Calditrichales</taxon>
        <taxon>Calditrichaceae</taxon>
        <taxon>Caldithrix</taxon>
    </lineage>
</organism>
<comment type="caution">
    <text evidence="1">The sequence shown here is derived from an EMBL/GenBank/DDBJ whole genome shotgun (WGS) entry which is preliminary data.</text>
</comment>
<dbReference type="AlphaFoldDB" id="A0A7V5PQH4"/>
<dbReference type="Proteomes" id="UP000886124">
    <property type="component" value="Unassembled WGS sequence"/>
</dbReference>
<sequence>MAEIKPRFEFRAFAQDFGIVEDNMRRLSPVEKIRESKEIYIMSAGNNENNTKIRDNLMDIKVFVQEQKGLEQWNPRMKGEFPMSADTIRNEVFPAFGVEIPEFKRETYTLKQYLEEIIAPHPDLAAVHVFKRRFAFTVNGCIAEIGDVYINGAKVRTANLESVDVEAILEGMRMVGLDKYENVNYLLAIKRVIGMEPMAADSVYRMSY</sequence>
<dbReference type="EMBL" id="DROD01000584">
    <property type="protein sequence ID" value="HHJ53341.1"/>
    <property type="molecule type" value="Genomic_DNA"/>
</dbReference>
<name>A0A7V5PQH4_CALAY</name>